<evidence type="ECO:0000313" key="10">
    <source>
        <dbReference type="Proteomes" id="UP000249239"/>
    </source>
</evidence>
<dbReference type="Pfam" id="PF01618">
    <property type="entry name" value="MotA_ExbB"/>
    <property type="match status" value="1"/>
</dbReference>
<keyword evidence="3 7" id="KW-0812">Transmembrane</keyword>
<gene>
    <name evidence="9" type="ORF">LX69_02278</name>
</gene>
<feature type="transmembrane region" description="Helical" evidence="7">
    <location>
        <begin position="6"/>
        <end position="24"/>
    </location>
</feature>
<dbReference type="GO" id="GO:0015031">
    <property type="term" value="P:protein transport"/>
    <property type="evidence" value="ECO:0007669"/>
    <property type="project" value="UniProtKB-KW"/>
</dbReference>
<keyword evidence="5 7" id="KW-0472">Membrane</keyword>
<keyword evidence="10" id="KW-1185">Reference proteome</keyword>
<evidence type="ECO:0000256" key="2">
    <source>
        <dbReference type="ARBA" id="ARBA00022475"/>
    </source>
</evidence>
<evidence type="ECO:0000256" key="5">
    <source>
        <dbReference type="ARBA" id="ARBA00023136"/>
    </source>
</evidence>
<name>A0A2W7N4D7_9BACT</name>
<protein>
    <submittedName>
        <fullName evidence="9">MotA/TolQ/ExbB proton channel family protein</fullName>
    </submittedName>
</protein>
<keyword evidence="6" id="KW-0813">Transport</keyword>
<proteinExistence type="inferred from homology"/>
<evidence type="ECO:0000313" key="9">
    <source>
        <dbReference type="EMBL" id="PZX14950.1"/>
    </source>
</evidence>
<evidence type="ECO:0000256" key="7">
    <source>
        <dbReference type="SAM" id="Phobius"/>
    </source>
</evidence>
<sequence length="471" mass="54127">MATYTIVIYSLIIGWTLFSIYYIYRVWTQKRVVSYVYESIPTVFTTLGILGTFVGIYFGLQNFDVDKITESIPSLLDGMKTAFSTSIWGIVLSLIFGKVSQIILHGVDKKSPPKPTDELAALQEISLLLKEGNKQSNENFLQLNKSLIGETDDSISTQIFKLRNQFAELHNKQDIQNKTIEKVQLALGGDGETSLLTQIQKLRAEQNEYSKETKKNIDWIIESMNKNNELIRQKFDEFSELLAKNNTEALVEVMKSATEQFNTQMSALIERLVQENFQELNNSVQRMNKWQEENKEMISELTNQFKKVSGDFEISATSIKEITVNTTKLTNENSHLTKLIKELQKVMVDDTKFTEIVSNLTSTVEILKENTEAFDETTNKLNQWILDEHNFKESVEILIDRLKEIEEIKSIDGEFWKKTKTQLNEGLGIITKASSEIRNNLDEVNAEFQIQLKLTLTSLDELIQRLIKKNI</sequence>
<dbReference type="RefSeq" id="WP_111446139.1">
    <property type="nucleotide sequence ID" value="NZ_QKZK01000018.1"/>
</dbReference>
<evidence type="ECO:0000259" key="8">
    <source>
        <dbReference type="Pfam" id="PF01618"/>
    </source>
</evidence>
<dbReference type="GO" id="GO:0005886">
    <property type="term" value="C:plasma membrane"/>
    <property type="evidence" value="ECO:0007669"/>
    <property type="project" value="UniProtKB-SubCell"/>
</dbReference>
<dbReference type="EMBL" id="QKZK01000018">
    <property type="protein sequence ID" value="PZX14950.1"/>
    <property type="molecule type" value="Genomic_DNA"/>
</dbReference>
<evidence type="ECO:0000256" key="1">
    <source>
        <dbReference type="ARBA" id="ARBA00004651"/>
    </source>
</evidence>
<keyword evidence="6" id="KW-0653">Protein transport</keyword>
<keyword evidence="2" id="KW-1003">Cell membrane</keyword>
<comment type="similarity">
    <text evidence="6">Belongs to the exbB/tolQ family.</text>
</comment>
<evidence type="ECO:0000256" key="3">
    <source>
        <dbReference type="ARBA" id="ARBA00022692"/>
    </source>
</evidence>
<feature type="domain" description="MotA/TolQ/ExbB proton channel" evidence="8">
    <location>
        <begin position="36"/>
        <end position="99"/>
    </location>
</feature>
<keyword evidence="4 7" id="KW-1133">Transmembrane helix</keyword>
<dbReference type="AlphaFoldDB" id="A0A2W7N4D7"/>
<feature type="transmembrane region" description="Helical" evidence="7">
    <location>
        <begin position="80"/>
        <end position="104"/>
    </location>
</feature>
<organism evidence="9 10">
    <name type="scientific">Breznakibacter xylanolyticus</name>
    <dbReference type="NCBI Taxonomy" id="990"/>
    <lineage>
        <taxon>Bacteria</taxon>
        <taxon>Pseudomonadati</taxon>
        <taxon>Bacteroidota</taxon>
        <taxon>Bacteroidia</taxon>
        <taxon>Marinilabiliales</taxon>
        <taxon>Marinilabiliaceae</taxon>
        <taxon>Breznakibacter</taxon>
    </lineage>
</organism>
<feature type="transmembrane region" description="Helical" evidence="7">
    <location>
        <begin position="36"/>
        <end position="60"/>
    </location>
</feature>
<dbReference type="Proteomes" id="UP000249239">
    <property type="component" value="Unassembled WGS sequence"/>
</dbReference>
<dbReference type="InterPro" id="IPR002898">
    <property type="entry name" value="MotA_ExbB_proton_chnl"/>
</dbReference>
<evidence type="ECO:0000256" key="4">
    <source>
        <dbReference type="ARBA" id="ARBA00022989"/>
    </source>
</evidence>
<evidence type="ECO:0000256" key="6">
    <source>
        <dbReference type="RuleBase" id="RU004057"/>
    </source>
</evidence>
<accession>A0A2W7N4D7</accession>
<dbReference type="OrthoDB" id="9798009at2"/>
<reference evidence="9 10" key="1">
    <citation type="submission" date="2018-06" db="EMBL/GenBank/DDBJ databases">
        <title>Genomic Encyclopedia of Archaeal and Bacterial Type Strains, Phase II (KMG-II): from individual species to whole genera.</title>
        <authorList>
            <person name="Goeker M."/>
        </authorList>
    </citation>
    <scope>NUCLEOTIDE SEQUENCE [LARGE SCALE GENOMIC DNA]</scope>
    <source>
        <strain evidence="9 10">DSM 6779</strain>
    </source>
</reference>
<comment type="subcellular location">
    <subcellularLocation>
        <location evidence="1">Cell membrane</location>
        <topology evidence="1">Multi-pass membrane protein</topology>
    </subcellularLocation>
    <subcellularLocation>
        <location evidence="6">Membrane</location>
        <topology evidence="6">Multi-pass membrane protein</topology>
    </subcellularLocation>
</comment>
<comment type="caution">
    <text evidence="9">The sequence shown here is derived from an EMBL/GenBank/DDBJ whole genome shotgun (WGS) entry which is preliminary data.</text>
</comment>